<keyword evidence="2" id="KW-1185">Reference proteome</keyword>
<name>A0ACC1KMS3_9FUNG</name>
<evidence type="ECO:0000313" key="1">
    <source>
        <dbReference type="EMBL" id="KAJ2792244.1"/>
    </source>
</evidence>
<proteinExistence type="predicted"/>
<comment type="caution">
    <text evidence="1">The sequence shown here is derived from an EMBL/GenBank/DDBJ whole genome shotgun (WGS) entry which is preliminary data.</text>
</comment>
<dbReference type="Proteomes" id="UP001140066">
    <property type="component" value="Unassembled WGS sequence"/>
</dbReference>
<sequence length="131" mass="13674">MQGIEAPPNSLVAAPLHIGPGSLGGSRFAGGGCNAPPNTPAQVSMLAQTMANAGVGSGPVQEFGTGNLPTNSFIEKKICGMGSVREDAEAETMFQDMSIEFSPGSSSRSSFRQDSPRMPGEESEYMFPMDR</sequence>
<accession>A0ACC1KMS3</accession>
<gene>
    <name evidence="1" type="ORF">GGI18_000560</name>
</gene>
<organism evidence="1 2">
    <name type="scientific">Coemansia linderi</name>
    <dbReference type="NCBI Taxonomy" id="2663919"/>
    <lineage>
        <taxon>Eukaryota</taxon>
        <taxon>Fungi</taxon>
        <taxon>Fungi incertae sedis</taxon>
        <taxon>Zoopagomycota</taxon>
        <taxon>Kickxellomycotina</taxon>
        <taxon>Kickxellomycetes</taxon>
        <taxon>Kickxellales</taxon>
        <taxon>Kickxellaceae</taxon>
        <taxon>Coemansia</taxon>
    </lineage>
</organism>
<evidence type="ECO:0000313" key="2">
    <source>
        <dbReference type="Proteomes" id="UP001140066"/>
    </source>
</evidence>
<dbReference type="EMBL" id="JANBUK010000042">
    <property type="protein sequence ID" value="KAJ2792244.1"/>
    <property type="molecule type" value="Genomic_DNA"/>
</dbReference>
<reference evidence="1" key="1">
    <citation type="submission" date="2022-07" db="EMBL/GenBank/DDBJ databases">
        <title>Phylogenomic reconstructions and comparative analyses of Kickxellomycotina fungi.</title>
        <authorList>
            <person name="Reynolds N.K."/>
            <person name="Stajich J.E."/>
            <person name="Barry K."/>
            <person name="Grigoriev I.V."/>
            <person name="Crous P."/>
            <person name="Smith M.E."/>
        </authorList>
    </citation>
    <scope>NUCLEOTIDE SEQUENCE</scope>
    <source>
        <strain evidence="1">BCRC 34191</strain>
    </source>
</reference>
<protein>
    <submittedName>
        <fullName evidence="1">Uncharacterized protein</fullName>
    </submittedName>
</protein>